<feature type="transmembrane region" description="Helical" evidence="6">
    <location>
        <begin position="286"/>
        <end position="306"/>
    </location>
</feature>
<keyword evidence="4 6" id="KW-1133">Transmembrane helix</keyword>
<feature type="transmembrane region" description="Helical" evidence="6">
    <location>
        <begin position="504"/>
        <end position="525"/>
    </location>
</feature>
<feature type="transmembrane region" description="Helical" evidence="6">
    <location>
        <begin position="396"/>
        <end position="421"/>
    </location>
</feature>
<dbReference type="InterPro" id="IPR012496">
    <property type="entry name" value="TMC_dom"/>
</dbReference>
<evidence type="ECO:0000256" key="5">
    <source>
        <dbReference type="ARBA" id="ARBA00023136"/>
    </source>
</evidence>
<sequence>SWRVITGKLNEAKQSIQPWGTAFRSVEGQHGPGIVSFFEFLRYLLLVNVCLCLIACFILVPGIALKGNPYPPNSTAAVCTARYTTNDSTDSFLFMLDLVKGTGYMERTWLFYGYYAGNGLEGTNVTAKLRGAILNKQHLRTRGFCNQVFAGWDYTMNDIKASKIKQKSIKIELMSEMMEQTFLKARAKRLQEGREVFKLVALRVVINLFIAFTLVGSIAAIFYAIDFSTKNADSKKRATVKESLEQLVVQYLPSIAITSLTTVLPIVYDIVVLGEDYSSEFVIKITLLRVVILRLTLLGVLVIAMYKQITCGTPDMCMTTVQPCSRIECWETYMGQQFYKLIITDFMVVIGKTFCFELPRRQLYERYKHRPLIKNIGPPEFLIPDGVLDLVYTQCLYWLAVAFVPVTPSIAVFKCIVTFYVKKFSALKTCPPAKQPVRTARSNSFFMSILLCSFFLTSVPIGYAFYNLRPSKGCGPFRTHNNMYEVIHEDAHSWHPVIRAVYEFFISPAMTGPSIVLLCLMVYCFSTVIRAHKDMSVLYREQLSMV</sequence>
<dbReference type="GO" id="GO:0016020">
    <property type="term" value="C:membrane"/>
    <property type="evidence" value="ECO:0007669"/>
    <property type="project" value="UniProtKB-SubCell"/>
</dbReference>
<evidence type="ECO:0000256" key="4">
    <source>
        <dbReference type="ARBA" id="ARBA00022989"/>
    </source>
</evidence>
<proteinExistence type="inferred from homology"/>
<name>A0ABD0K9I5_9CAEN</name>
<feature type="non-terminal residue" evidence="8">
    <location>
        <position position="1"/>
    </location>
</feature>
<dbReference type="PANTHER" id="PTHR23302:SF24">
    <property type="entry name" value="TMC DOMAIN-CONTAINING PROTEIN"/>
    <property type="match status" value="1"/>
</dbReference>
<dbReference type="AlphaFoldDB" id="A0ABD0K9I5"/>
<evidence type="ECO:0000313" key="8">
    <source>
        <dbReference type="EMBL" id="KAK7483763.1"/>
    </source>
</evidence>
<keyword evidence="3 6" id="KW-0812">Transmembrane</keyword>
<evidence type="ECO:0000256" key="1">
    <source>
        <dbReference type="ARBA" id="ARBA00004141"/>
    </source>
</evidence>
<evidence type="ECO:0000256" key="3">
    <source>
        <dbReference type="ARBA" id="ARBA00022692"/>
    </source>
</evidence>
<organism evidence="8 9">
    <name type="scientific">Batillaria attramentaria</name>
    <dbReference type="NCBI Taxonomy" id="370345"/>
    <lineage>
        <taxon>Eukaryota</taxon>
        <taxon>Metazoa</taxon>
        <taxon>Spiralia</taxon>
        <taxon>Lophotrochozoa</taxon>
        <taxon>Mollusca</taxon>
        <taxon>Gastropoda</taxon>
        <taxon>Caenogastropoda</taxon>
        <taxon>Sorbeoconcha</taxon>
        <taxon>Cerithioidea</taxon>
        <taxon>Batillariidae</taxon>
        <taxon>Batillaria</taxon>
    </lineage>
</organism>
<keyword evidence="5 6" id="KW-0472">Membrane</keyword>
<feature type="transmembrane region" description="Helical" evidence="6">
    <location>
        <begin position="196"/>
        <end position="225"/>
    </location>
</feature>
<feature type="domain" description="TMC" evidence="7">
    <location>
        <begin position="329"/>
        <end position="439"/>
    </location>
</feature>
<accession>A0ABD0K9I5</accession>
<feature type="transmembrane region" description="Helical" evidence="6">
    <location>
        <begin position="251"/>
        <end position="274"/>
    </location>
</feature>
<evidence type="ECO:0000256" key="6">
    <source>
        <dbReference type="SAM" id="Phobius"/>
    </source>
</evidence>
<dbReference type="EMBL" id="JACVVK020000221">
    <property type="protein sequence ID" value="KAK7483763.1"/>
    <property type="molecule type" value="Genomic_DNA"/>
</dbReference>
<dbReference type="PANTHER" id="PTHR23302">
    <property type="entry name" value="TRANSMEMBRANE CHANNEL-RELATED"/>
    <property type="match status" value="1"/>
</dbReference>
<reference evidence="8 9" key="1">
    <citation type="journal article" date="2023" name="Sci. Data">
        <title>Genome assembly of the Korean intertidal mud-creeper Batillaria attramentaria.</title>
        <authorList>
            <person name="Patra A.K."/>
            <person name="Ho P.T."/>
            <person name="Jun S."/>
            <person name="Lee S.J."/>
            <person name="Kim Y."/>
            <person name="Won Y.J."/>
        </authorList>
    </citation>
    <scope>NUCLEOTIDE SEQUENCE [LARGE SCALE GENOMIC DNA]</scope>
    <source>
        <strain evidence="8">Wonlab-2016</strain>
    </source>
</reference>
<evidence type="ECO:0000259" key="7">
    <source>
        <dbReference type="Pfam" id="PF07810"/>
    </source>
</evidence>
<evidence type="ECO:0000256" key="2">
    <source>
        <dbReference type="ARBA" id="ARBA00006510"/>
    </source>
</evidence>
<dbReference type="Proteomes" id="UP001519460">
    <property type="component" value="Unassembled WGS sequence"/>
</dbReference>
<comment type="subcellular location">
    <subcellularLocation>
        <location evidence="1">Membrane</location>
        <topology evidence="1">Multi-pass membrane protein</topology>
    </subcellularLocation>
</comment>
<gene>
    <name evidence="8" type="ORF">BaRGS_00024979</name>
</gene>
<comment type="caution">
    <text evidence="8">The sequence shown here is derived from an EMBL/GenBank/DDBJ whole genome shotgun (WGS) entry which is preliminary data.</text>
</comment>
<evidence type="ECO:0000313" key="9">
    <source>
        <dbReference type="Proteomes" id="UP001519460"/>
    </source>
</evidence>
<protein>
    <recommendedName>
        <fullName evidence="7">TMC domain-containing protein</fullName>
    </recommendedName>
</protein>
<feature type="transmembrane region" description="Helical" evidence="6">
    <location>
        <begin position="442"/>
        <end position="466"/>
    </location>
</feature>
<keyword evidence="9" id="KW-1185">Reference proteome</keyword>
<comment type="similarity">
    <text evidence="2">Belongs to the TMC family.</text>
</comment>
<feature type="transmembrane region" description="Helical" evidence="6">
    <location>
        <begin position="40"/>
        <end position="60"/>
    </location>
</feature>
<dbReference type="Pfam" id="PF07810">
    <property type="entry name" value="TMC"/>
    <property type="match status" value="1"/>
</dbReference>
<dbReference type="InterPro" id="IPR038900">
    <property type="entry name" value="TMC"/>
</dbReference>